<proteinExistence type="predicted"/>
<evidence type="ECO:0000313" key="3">
    <source>
        <dbReference type="Proteomes" id="UP000307956"/>
    </source>
</evidence>
<dbReference type="CDD" id="cd16329">
    <property type="entry name" value="LolA_like"/>
    <property type="match status" value="1"/>
</dbReference>
<comment type="caution">
    <text evidence="2">The sequence shown here is derived from an EMBL/GenBank/DDBJ whole genome shotgun (WGS) entry which is preliminary data.</text>
</comment>
<sequence length="423" mass="46963">MNAIKQPLLRATAVALAAAACGLAHAAELPAGTVISAANIDQVKNDTFEGHTIASLLTEKMEWRIRNNGMQIPLAKSKEIPLDPKWVKASQANAGKTKINAESCQVDGWEAGQPFPDIDMKDPAAAEKVIWNWHLGQLTGDIASAPFFTQVLIDGAKGVHAEPVAEFTRYAMKGRLSGDGAVEGDGSERGRQLLFFKSPSDMKGLGTFTIMYDNAKVPDVWAYIPAVRRVRRLSGGAWMDPVGSSDQLQDDLEVFNARPCWYAGYKMLEKRWVLAVANSKTPLWNRNGKSFAEKYPVLEDKAPFWNMNNNGYEPREVYVIEATTPSEHPYSKKILYVDAKYPRIYYGEAYNRKGEFWKMMEFHSYPAKGEDGFIDIRTAAGAVIDFQRNHATVSLVDSTTWKTNQPGKSAKDFTLQTLQAAGR</sequence>
<protein>
    <submittedName>
        <fullName evidence="2">DUF1329 domain-containing protein</fullName>
    </submittedName>
</protein>
<dbReference type="InterPro" id="IPR010752">
    <property type="entry name" value="DUF1329"/>
</dbReference>
<keyword evidence="1" id="KW-0732">Signal</keyword>
<organism evidence="2 3">
    <name type="scientific">Pseudothauera rhizosphaerae</name>
    <dbReference type="NCBI Taxonomy" id="2565932"/>
    <lineage>
        <taxon>Bacteria</taxon>
        <taxon>Pseudomonadati</taxon>
        <taxon>Pseudomonadota</taxon>
        <taxon>Betaproteobacteria</taxon>
        <taxon>Rhodocyclales</taxon>
        <taxon>Zoogloeaceae</taxon>
        <taxon>Pseudothauera</taxon>
    </lineage>
</organism>
<dbReference type="EMBL" id="SSOD01000005">
    <property type="protein sequence ID" value="THF62141.1"/>
    <property type="molecule type" value="Genomic_DNA"/>
</dbReference>
<name>A0A4S4AQU8_9RHOO</name>
<dbReference type="OrthoDB" id="6751304at2"/>
<evidence type="ECO:0000313" key="2">
    <source>
        <dbReference type="EMBL" id="THF62141.1"/>
    </source>
</evidence>
<gene>
    <name evidence="2" type="ORF">E6O51_08280</name>
</gene>
<dbReference type="Proteomes" id="UP000307956">
    <property type="component" value="Unassembled WGS sequence"/>
</dbReference>
<dbReference type="RefSeq" id="WP_136384504.1">
    <property type="nucleotide sequence ID" value="NZ_SSOD01000005.1"/>
</dbReference>
<dbReference type="Gene3D" id="2.50.20.10">
    <property type="entry name" value="Lipoprotein localisation LolA/LolB/LppX"/>
    <property type="match status" value="1"/>
</dbReference>
<evidence type="ECO:0000256" key="1">
    <source>
        <dbReference type="SAM" id="SignalP"/>
    </source>
</evidence>
<accession>A0A4S4AQU8</accession>
<feature type="signal peptide" evidence="1">
    <location>
        <begin position="1"/>
        <end position="26"/>
    </location>
</feature>
<reference evidence="2 3" key="1">
    <citation type="submission" date="2019-04" db="EMBL/GenBank/DDBJ databases">
        <title>Azoarcus rhizosphaerae sp. nov. isolated from rhizosphere of Ficus religiosa.</title>
        <authorList>
            <person name="Lin S.-Y."/>
            <person name="Hameed A."/>
            <person name="Hsu Y.-H."/>
            <person name="Young C.-C."/>
        </authorList>
    </citation>
    <scope>NUCLEOTIDE SEQUENCE [LARGE SCALE GENOMIC DNA]</scope>
    <source>
        <strain evidence="2 3">CC-YHH848</strain>
    </source>
</reference>
<feature type="chain" id="PRO_5020465468" evidence="1">
    <location>
        <begin position="27"/>
        <end position="423"/>
    </location>
</feature>
<dbReference type="AlphaFoldDB" id="A0A4S4AQU8"/>
<dbReference type="PROSITE" id="PS51257">
    <property type="entry name" value="PROKAR_LIPOPROTEIN"/>
    <property type="match status" value="1"/>
</dbReference>
<keyword evidence="3" id="KW-1185">Reference proteome</keyword>
<dbReference type="Pfam" id="PF07044">
    <property type="entry name" value="DUF1329"/>
    <property type="match status" value="1"/>
</dbReference>